<proteinExistence type="predicted"/>
<organism evidence="1">
    <name type="scientific">Arundo donax</name>
    <name type="common">Giant reed</name>
    <name type="synonym">Donax arundinaceus</name>
    <dbReference type="NCBI Taxonomy" id="35708"/>
    <lineage>
        <taxon>Eukaryota</taxon>
        <taxon>Viridiplantae</taxon>
        <taxon>Streptophyta</taxon>
        <taxon>Embryophyta</taxon>
        <taxon>Tracheophyta</taxon>
        <taxon>Spermatophyta</taxon>
        <taxon>Magnoliopsida</taxon>
        <taxon>Liliopsida</taxon>
        <taxon>Poales</taxon>
        <taxon>Poaceae</taxon>
        <taxon>PACMAD clade</taxon>
        <taxon>Arundinoideae</taxon>
        <taxon>Arundineae</taxon>
        <taxon>Arundo</taxon>
    </lineage>
</organism>
<sequence>MMSLVVRLTSVKENR</sequence>
<evidence type="ECO:0000313" key="1">
    <source>
        <dbReference type="EMBL" id="JAD46268.1"/>
    </source>
</evidence>
<reference evidence="1" key="2">
    <citation type="journal article" date="2015" name="Data Brief">
        <title>Shoot transcriptome of the giant reed, Arundo donax.</title>
        <authorList>
            <person name="Barrero R.A."/>
            <person name="Guerrero F.D."/>
            <person name="Moolhuijzen P."/>
            <person name="Goolsby J.A."/>
            <person name="Tidwell J."/>
            <person name="Bellgard S.E."/>
            <person name="Bellgard M.I."/>
        </authorList>
    </citation>
    <scope>NUCLEOTIDE SEQUENCE</scope>
    <source>
        <tissue evidence="1">Shoot tissue taken approximately 20 cm above the soil surface</tissue>
    </source>
</reference>
<dbReference type="EMBL" id="GBRH01251627">
    <property type="protein sequence ID" value="JAD46268.1"/>
    <property type="molecule type" value="Transcribed_RNA"/>
</dbReference>
<protein>
    <submittedName>
        <fullName evidence="1">Uncharacterized protein</fullName>
    </submittedName>
</protein>
<name>A0A0A9A8K9_ARUDO</name>
<reference evidence="1" key="1">
    <citation type="submission" date="2014-09" db="EMBL/GenBank/DDBJ databases">
        <authorList>
            <person name="Magalhaes I.L.F."/>
            <person name="Oliveira U."/>
            <person name="Santos F.R."/>
            <person name="Vidigal T.H.D.A."/>
            <person name="Brescovit A.D."/>
            <person name="Santos A.J."/>
        </authorList>
    </citation>
    <scope>NUCLEOTIDE SEQUENCE</scope>
    <source>
        <tissue evidence="1">Shoot tissue taken approximately 20 cm above the soil surface</tissue>
    </source>
</reference>
<accession>A0A0A9A8K9</accession>